<dbReference type="Proteomes" id="UP000632138">
    <property type="component" value="Unassembled WGS sequence"/>
</dbReference>
<protein>
    <submittedName>
        <fullName evidence="3">DUF732 domain-containing protein</fullName>
    </submittedName>
</protein>
<organism evidence="3 4">
    <name type="scientific">Paractinoplanes ovalisporus</name>
    <dbReference type="NCBI Taxonomy" id="2810368"/>
    <lineage>
        <taxon>Bacteria</taxon>
        <taxon>Bacillati</taxon>
        <taxon>Actinomycetota</taxon>
        <taxon>Actinomycetes</taxon>
        <taxon>Micromonosporales</taxon>
        <taxon>Micromonosporaceae</taxon>
        <taxon>Paractinoplanes</taxon>
    </lineage>
</organism>
<feature type="region of interest" description="Disordered" evidence="1">
    <location>
        <begin position="17"/>
        <end position="73"/>
    </location>
</feature>
<evidence type="ECO:0000259" key="2">
    <source>
        <dbReference type="Pfam" id="PF05305"/>
    </source>
</evidence>
<reference evidence="3 4" key="1">
    <citation type="submission" date="2021-01" db="EMBL/GenBank/DDBJ databases">
        <title>Actinoplanes sp. nov. LDG1-06 isolated from lichen.</title>
        <authorList>
            <person name="Saeng-In P."/>
            <person name="Phongsopitanun W."/>
            <person name="Kanchanasin P."/>
            <person name="Yuki M."/>
            <person name="Kudo T."/>
            <person name="Ohkuma M."/>
            <person name="Tanasupawat S."/>
        </authorList>
    </citation>
    <scope>NUCLEOTIDE SEQUENCE [LARGE SCALE GENOMIC DNA]</scope>
    <source>
        <strain evidence="3 4">LDG1-06</strain>
    </source>
</reference>
<dbReference type="InterPro" id="IPR007969">
    <property type="entry name" value="DUF732"/>
</dbReference>
<evidence type="ECO:0000256" key="1">
    <source>
        <dbReference type="SAM" id="MobiDB-lite"/>
    </source>
</evidence>
<evidence type="ECO:0000313" key="4">
    <source>
        <dbReference type="Proteomes" id="UP000632138"/>
    </source>
</evidence>
<name>A0ABS2AS06_9ACTN</name>
<comment type="caution">
    <text evidence="3">The sequence shown here is derived from an EMBL/GenBank/DDBJ whole genome shotgun (WGS) entry which is preliminary data.</text>
</comment>
<dbReference type="RefSeq" id="WP_203382988.1">
    <property type="nucleotide sequence ID" value="NZ_JAENHP010000027.1"/>
</dbReference>
<sequence>MTARTAAGAGFLLLGALTGCSDPEPGPVAAPSTAVTAVRTETTSPPPAAAPTRTTQAPAPPTPEPARTTPPAGDLNQFVALVRERLPEFVIDRRDDEVAALGEQTCAALQQGRRDAAVVAVMHDEGVTTADARTLLALARRAACPT</sequence>
<gene>
    <name evidence="3" type="ORF">JIG36_44745</name>
</gene>
<evidence type="ECO:0000313" key="3">
    <source>
        <dbReference type="EMBL" id="MBM2622633.1"/>
    </source>
</evidence>
<accession>A0ABS2AS06</accession>
<feature type="compositionally biased region" description="Low complexity" evidence="1">
    <location>
        <begin position="27"/>
        <end position="43"/>
    </location>
</feature>
<dbReference type="Pfam" id="PF05305">
    <property type="entry name" value="DUF732"/>
    <property type="match status" value="1"/>
</dbReference>
<keyword evidence="4" id="KW-1185">Reference proteome</keyword>
<dbReference type="PROSITE" id="PS51257">
    <property type="entry name" value="PROKAR_LIPOPROTEIN"/>
    <property type="match status" value="1"/>
</dbReference>
<dbReference type="EMBL" id="JAENHP010000027">
    <property type="protein sequence ID" value="MBM2622633.1"/>
    <property type="molecule type" value="Genomic_DNA"/>
</dbReference>
<feature type="domain" description="DUF732" evidence="2">
    <location>
        <begin position="94"/>
        <end position="145"/>
    </location>
</feature>
<proteinExistence type="predicted"/>